<accession>A0ACB0L954</accession>
<reference evidence="1" key="1">
    <citation type="submission" date="2023-10" db="EMBL/GenBank/DDBJ databases">
        <authorList>
            <person name="Rodriguez Cubillos JULIANA M."/>
            <person name="De Vega J."/>
        </authorList>
    </citation>
    <scope>NUCLEOTIDE SEQUENCE</scope>
</reference>
<evidence type="ECO:0000313" key="2">
    <source>
        <dbReference type="Proteomes" id="UP001177021"/>
    </source>
</evidence>
<gene>
    <name evidence="1" type="ORF">MILVUS5_LOCUS30853</name>
</gene>
<comment type="caution">
    <text evidence="1">The sequence shown here is derived from an EMBL/GenBank/DDBJ whole genome shotgun (WGS) entry which is preliminary data.</text>
</comment>
<organism evidence="1 2">
    <name type="scientific">Trifolium pratense</name>
    <name type="common">Red clover</name>
    <dbReference type="NCBI Taxonomy" id="57577"/>
    <lineage>
        <taxon>Eukaryota</taxon>
        <taxon>Viridiplantae</taxon>
        <taxon>Streptophyta</taxon>
        <taxon>Embryophyta</taxon>
        <taxon>Tracheophyta</taxon>
        <taxon>Spermatophyta</taxon>
        <taxon>Magnoliopsida</taxon>
        <taxon>eudicotyledons</taxon>
        <taxon>Gunneridae</taxon>
        <taxon>Pentapetalae</taxon>
        <taxon>rosids</taxon>
        <taxon>fabids</taxon>
        <taxon>Fabales</taxon>
        <taxon>Fabaceae</taxon>
        <taxon>Papilionoideae</taxon>
        <taxon>50 kb inversion clade</taxon>
        <taxon>NPAAA clade</taxon>
        <taxon>Hologalegina</taxon>
        <taxon>IRL clade</taxon>
        <taxon>Trifolieae</taxon>
        <taxon>Trifolium</taxon>
    </lineage>
</organism>
<proteinExistence type="predicted"/>
<sequence length="526" mass="58792">MDLNSSPSQLNQSNVDANDNSCHQDESAEFSLKPNQTMDLNSSPSQLNLSSFDANDNSCHQFREKTMDGHEPTDLLVHTAEASAVPELLRKKTTLKRAVVLGLFKEYPMKGKSLGRPKALKIGHEKAKTEFQGTVVIVGGTGDNDGDESQIVRAEKIVEEIPLPTGIEMKKILEFEFPPEDIGNVLQFLEFYRVFGKALDFKKGEAGLILRSLTRMQNMRYVHNTLAIEFQVRLLSLIVSDSDMQPASITASNGKSSWLNVIKNIIAESDCALKDFPLDWLNRGISGYYDLDLSQKLVLLNFICDEALGTKTLRTYIDSQNATFTEEKKAAKSKVADAKGKERNLKLKLLNETAKAVMSTELQDEKGKAVISTEVQDEMAKDIMSTEAQDEMAEAVMSTEVQDEMADTVMTTEASLPNSDHETLLANLKSDADKAHTDLLEAKGAIRKWKKCCDAVRVEPEYMDTSGKAFWKLGCCNDEYSFLLQDVKREDGDSVEADEKWFFFGAEQKDEVNKYIASKRKFGYQS</sequence>
<name>A0ACB0L954_TRIPR</name>
<keyword evidence="2" id="KW-1185">Reference proteome</keyword>
<evidence type="ECO:0000313" key="1">
    <source>
        <dbReference type="EMBL" id="CAJ2665977.1"/>
    </source>
</evidence>
<protein>
    <submittedName>
        <fullName evidence="1">Uncharacterized protein</fullName>
    </submittedName>
</protein>
<dbReference type="Proteomes" id="UP001177021">
    <property type="component" value="Unassembled WGS sequence"/>
</dbReference>
<dbReference type="EMBL" id="CASHSV030000513">
    <property type="protein sequence ID" value="CAJ2665977.1"/>
    <property type="molecule type" value="Genomic_DNA"/>
</dbReference>